<reference evidence="1" key="1">
    <citation type="journal article" date="2023" name="G3 (Bethesda)">
        <title>Whole genome assemblies of Zophobas morio and Tenebrio molitor.</title>
        <authorList>
            <person name="Kaur S."/>
            <person name="Stinson S.A."/>
            <person name="diCenzo G.C."/>
        </authorList>
    </citation>
    <scope>NUCLEOTIDE SEQUENCE</scope>
    <source>
        <strain evidence="1">QUZm001</strain>
    </source>
</reference>
<dbReference type="AlphaFoldDB" id="A0AA38I4W7"/>
<proteinExistence type="predicted"/>
<name>A0AA38I4W7_9CUCU</name>
<protein>
    <submittedName>
        <fullName evidence="1">Uncharacterized protein</fullName>
    </submittedName>
</protein>
<organism evidence="1 2">
    <name type="scientific">Zophobas morio</name>
    <dbReference type="NCBI Taxonomy" id="2755281"/>
    <lineage>
        <taxon>Eukaryota</taxon>
        <taxon>Metazoa</taxon>
        <taxon>Ecdysozoa</taxon>
        <taxon>Arthropoda</taxon>
        <taxon>Hexapoda</taxon>
        <taxon>Insecta</taxon>
        <taxon>Pterygota</taxon>
        <taxon>Neoptera</taxon>
        <taxon>Endopterygota</taxon>
        <taxon>Coleoptera</taxon>
        <taxon>Polyphaga</taxon>
        <taxon>Cucujiformia</taxon>
        <taxon>Tenebrionidae</taxon>
        <taxon>Zophobas</taxon>
    </lineage>
</organism>
<gene>
    <name evidence="1" type="ORF">Zmor_020194</name>
</gene>
<sequence length="99" mass="10731">MQDQQERPRYPLRGRAAAEEDRGVAGGLLCSRLVEGVAASGARLAASRPGRRAASRTILELHPVFTPAESHRHGNEQTPEFSSFTVALPANRIKVTVDL</sequence>
<comment type="caution">
    <text evidence="1">The sequence shown here is derived from an EMBL/GenBank/DDBJ whole genome shotgun (WGS) entry which is preliminary data.</text>
</comment>
<evidence type="ECO:0000313" key="1">
    <source>
        <dbReference type="EMBL" id="KAJ3648386.1"/>
    </source>
</evidence>
<keyword evidence="2" id="KW-1185">Reference proteome</keyword>
<evidence type="ECO:0000313" key="2">
    <source>
        <dbReference type="Proteomes" id="UP001168821"/>
    </source>
</evidence>
<accession>A0AA38I4W7</accession>
<dbReference type="EMBL" id="JALNTZ010000006">
    <property type="protein sequence ID" value="KAJ3648386.1"/>
    <property type="molecule type" value="Genomic_DNA"/>
</dbReference>
<dbReference type="Proteomes" id="UP001168821">
    <property type="component" value="Unassembled WGS sequence"/>
</dbReference>